<evidence type="ECO:0000313" key="1">
    <source>
        <dbReference type="EMBL" id="MFC7357532.1"/>
    </source>
</evidence>
<reference evidence="2" key="1">
    <citation type="journal article" date="2019" name="Int. J. Syst. Evol. Microbiol.">
        <title>The Global Catalogue of Microorganisms (GCM) 10K type strain sequencing project: providing services to taxonomists for standard genome sequencing and annotation.</title>
        <authorList>
            <consortium name="The Broad Institute Genomics Platform"/>
            <consortium name="The Broad Institute Genome Sequencing Center for Infectious Disease"/>
            <person name="Wu L."/>
            <person name="Ma J."/>
        </authorList>
    </citation>
    <scope>NUCLEOTIDE SEQUENCE [LARGE SCALE GENOMIC DNA]</scope>
    <source>
        <strain evidence="2">CGMCC 1.16306</strain>
    </source>
</reference>
<dbReference type="InterPro" id="IPR029787">
    <property type="entry name" value="Nucleotide_cyclase"/>
</dbReference>
<accession>A0ABW2MRL4</accession>
<dbReference type="Gene3D" id="3.30.70.1230">
    <property type="entry name" value="Nucleotide cyclase"/>
    <property type="match status" value="1"/>
</dbReference>
<dbReference type="EMBL" id="JBHTBN010000003">
    <property type="protein sequence ID" value="MFC7357532.1"/>
    <property type="molecule type" value="Genomic_DNA"/>
</dbReference>
<proteinExistence type="predicted"/>
<sequence>MKTTPTLLCIPDISGFTKFMKEVDINLSSQVISSLLNNIIYANQIGLKVSEIEGDAVLFFRAGDLPTIKELVDQCKHFYAEFYKQMDVLLTKHKEKHPEIDFPEMLGLKIVLHFGTEIGMVPIGNRIKLMGEDVITAHRFLKNDVPIDEYILISEALLLEYKEKHIDQNFDWGNVTSGILNDEHLGKLRYSYIDLTPLNGEQ</sequence>
<organism evidence="1 2">
    <name type="scientific">Jejudonia soesokkakensis</name>
    <dbReference type="NCBI Taxonomy" id="1323432"/>
    <lineage>
        <taxon>Bacteria</taxon>
        <taxon>Pseudomonadati</taxon>
        <taxon>Bacteroidota</taxon>
        <taxon>Flavobacteriia</taxon>
        <taxon>Flavobacteriales</taxon>
        <taxon>Flavobacteriaceae</taxon>
        <taxon>Jejudonia</taxon>
    </lineage>
</organism>
<name>A0ABW2MRL4_9FLAO</name>
<protein>
    <submittedName>
        <fullName evidence="1">DUF2652 domain-containing protein</fullName>
    </submittedName>
</protein>
<comment type="caution">
    <text evidence="1">The sequence shown here is derived from an EMBL/GenBank/DDBJ whole genome shotgun (WGS) entry which is preliminary data.</text>
</comment>
<evidence type="ECO:0000313" key="2">
    <source>
        <dbReference type="Proteomes" id="UP001596415"/>
    </source>
</evidence>
<dbReference type="InterPro" id="IPR020503">
    <property type="entry name" value="Uncharacterised_Rv2561"/>
</dbReference>
<gene>
    <name evidence="1" type="ORF">ACFQO1_07520</name>
</gene>
<dbReference type="Pfam" id="PF10851">
    <property type="entry name" value="DUF2652"/>
    <property type="match status" value="1"/>
</dbReference>
<keyword evidence="2" id="KW-1185">Reference proteome</keyword>
<dbReference type="Proteomes" id="UP001596415">
    <property type="component" value="Unassembled WGS sequence"/>
</dbReference>
<dbReference type="RefSeq" id="WP_380217378.1">
    <property type="nucleotide sequence ID" value="NZ_JBHTBN010000003.1"/>
</dbReference>
<dbReference type="SUPFAM" id="SSF55073">
    <property type="entry name" value="Nucleotide cyclase"/>
    <property type="match status" value="1"/>
</dbReference>